<dbReference type="InterPro" id="IPR008949">
    <property type="entry name" value="Isoprenoid_synthase_dom_sf"/>
</dbReference>
<evidence type="ECO:0000256" key="3">
    <source>
        <dbReference type="ARBA" id="ARBA00022723"/>
    </source>
</evidence>
<keyword evidence="4" id="KW-0460">Magnesium</keyword>
<dbReference type="PANTHER" id="PTHR31225:SF245">
    <property type="entry name" value="(-)-ALPHA-TERPINEOL SYNTHASE-LIKE"/>
    <property type="match status" value="1"/>
</dbReference>
<dbReference type="SUPFAM" id="SSF48239">
    <property type="entry name" value="Terpenoid cyclases/Protein prenyltransferases"/>
    <property type="match status" value="1"/>
</dbReference>
<dbReference type="Proteomes" id="UP001064489">
    <property type="component" value="Chromosome 3"/>
</dbReference>
<sequence>MLSLYEASYYGFERESIMEEAWQFTTKHLKNLENLDSELNLAMEVKHAIELPLHWRDSRLEARWFIDVYEISEDVNHILLEFAKLDFNIVQGFYQQELKELSKWWESYGLHKKLSFARSRLVASFLWGMGVVFKPRFKYCRGIATKLVAIITVIDDVVYDVYGTLPELELFTDAVDRLVEIK</sequence>
<reference evidence="9" key="1">
    <citation type="journal article" date="2022" name="Plant J.">
        <title>Strategies of tolerance reflected in two North American maple genomes.</title>
        <authorList>
            <person name="McEvoy S.L."/>
            <person name="Sezen U.U."/>
            <person name="Trouern-Trend A."/>
            <person name="McMahon S.M."/>
            <person name="Schaberg P.G."/>
            <person name="Yang J."/>
            <person name="Wegrzyn J.L."/>
            <person name="Swenson N.G."/>
        </authorList>
    </citation>
    <scope>NUCLEOTIDE SEQUENCE</scope>
    <source>
        <strain evidence="9">91603</strain>
    </source>
</reference>
<gene>
    <name evidence="9" type="ORF">LWI28_026285</name>
</gene>
<feature type="domain" description="Terpene synthase metal-binding" evidence="8">
    <location>
        <begin position="108"/>
        <end position="178"/>
    </location>
</feature>
<dbReference type="SUPFAM" id="SSF48576">
    <property type="entry name" value="Terpenoid synthases"/>
    <property type="match status" value="1"/>
</dbReference>
<evidence type="ECO:0000259" key="7">
    <source>
        <dbReference type="Pfam" id="PF01397"/>
    </source>
</evidence>
<name>A0AAD5NYE2_ACENE</name>
<keyword evidence="3" id="KW-0479">Metal-binding</keyword>
<evidence type="ECO:0000256" key="2">
    <source>
        <dbReference type="ARBA" id="ARBA00001946"/>
    </source>
</evidence>
<feature type="domain" description="Terpene synthase N-terminal" evidence="7">
    <location>
        <begin position="1"/>
        <end position="48"/>
    </location>
</feature>
<evidence type="ECO:0000313" key="10">
    <source>
        <dbReference type="Proteomes" id="UP001064489"/>
    </source>
</evidence>
<dbReference type="AlphaFoldDB" id="A0AAD5NYE2"/>
<evidence type="ECO:0000259" key="8">
    <source>
        <dbReference type="Pfam" id="PF03936"/>
    </source>
</evidence>
<reference evidence="9" key="2">
    <citation type="submission" date="2023-02" db="EMBL/GenBank/DDBJ databases">
        <authorList>
            <person name="Swenson N.G."/>
            <person name="Wegrzyn J.L."/>
            <person name="Mcevoy S.L."/>
        </authorList>
    </citation>
    <scope>NUCLEOTIDE SEQUENCE</scope>
    <source>
        <strain evidence="9">91603</strain>
        <tissue evidence="9">Leaf</tissue>
    </source>
</reference>
<dbReference type="InterPro" id="IPR008930">
    <property type="entry name" value="Terpenoid_cyclase/PrenylTrfase"/>
</dbReference>
<comment type="cofactor">
    <cofactor evidence="2">
        <name>Mg(2+)</name>
        <dbReference type="ChEBI" id="CHEBI:18420"/>
    </cofactor>
</comment>
<evidence type="ECO:0000256" key="4">
    <source>
        <dbReference type="ARBA" id="ARBA00022842"/>
    </source>
</evidence>
<keyword evidence="10" id="KW-1185">Reference proteome</keyword>
<evidence type="ECO:0000313" key="9">
    <source>
        <dbReference type="EMBL" id="KAI9187278.1"/>
    </source>
</evidence>
<dbReference type="InterPro" id="IPR001906">
    <property type="entry name" value="Terpene_synth_N"/>
</dbReference>
<dbReference type="Pfam" id="PF01397">
    <property type="entry name" value="Terpene_synth"/>
    <property type="match status" value="1"/>
</dbReference>
<dbReference type="EMBL" id="JAJSOW010000100">
    <property type="protein sequence ID" value="KAI9187278.1"/>
    <property type="molecule type" value="Genomic_DNA"/>
</dbReference>
<dbReference type="InterPro" id="IPR050148">
    <property type="entry name" value="Terpene_synthase-like"/>
</dbReference>
<protein>
    <recommendedName>
        <fullName evidence="11">Monoterpene synthase</fullName>
    </recommendedName>
</protein>
<comment type="cofactor">
    <cofactor evidence="1">
        <name>Mn(2+)</name>
        <dbReference type="ChEBI" id="CHEBI:29035"/>
    </cofactor>
</comment>
<dbReference type="PANTHER" id="PTHR31225">
    <property type="entry name" value="OS04G0344100 PROTEIN-RELATED"/>
    <property type="match status" value="1"/>
</dbReference>
<dbReference type="GO" id="GO:0000287">
    <property type="term" value="F:magnesium ion binding"/>
    <property type="evidence" value="ECO:0007669"/>
    <property type="project" value="InterPro"/>
</dbReference>
<dbReference type="Gene3D" id="1.10.600.10">
    <property type="entry name" value="Farnesyl Diphosphate Synthase"/>
    <property type="match status" value="1"/>
</dbReference>
<evidence type="ECO:0000256" key="6">
    <source>
        <dbReference type="ARBA" id="ARBA00023239"/>
    </source>
</evidence>
<keyword evidence="5" id="KW-0464">Manganese</keyword>
<dbReference type="InterPro" id="IPR036965">
    <property type="entry name" value="Terpene_synth_N_sf"/>
</dbReference>
<proteinExistence type="predicted"/>
<dbReference type="Pfam" id="PF03936">
    <property type="entry name" value="Terpene_synth_C"/>
    <property type="match status" value="1"/>
</dbReference>
<dbReference type="GO" id="GO:0010333">
    <property type="term" value="F:terpene synthase activity"/>
    <property type="evidence" value="ECO:0007669"/>
    <property type="project" value="InterPro"/>
</dbReference>
<evidence type="ECO:0000256" key="5">
    <source>
        <dbReference type="ARBA" id="ARBA00023211"/>
    </source>
</evidence>
<dbReference type="GO" id="GO:0016114">
    <property type="term" value="P:terpenoid biosynthetic process"/>
    <property type="evidence" value="ECO:0007669"/>
    <property type="project" value="InterPro"/>
</dbReference>
<keyword evidence="6" id="KW-0456">Lyase</keyword>
<accession>A0AAD5NYE2</accession>
<organism evidence="9 10">
    <name type="scientific">Acer negundo</name>
    <name type="common">Box elder</name>
    <dbReference type="NCBI Taxonomy" id="4023"/>
    <lineage>
        <taxon>Eukaryota</taxon>
        <taxon>Viridiplantae</taxon>
        <taxon>Streptophyta</taxon>
        <taxon>Embryophyta</taxon>
        <taxon>Tracheophyta</taxon>
        <taxon>Spermatophyta</taxon>
        <taxon>Magnoliopsida</taxon>
        <taxon>eudicotyledons</taxon>
        <taxon>Gunneridae</taxon>
        <taxon>Pentapetalae</taxon>
        <taxon>rosids</taxon>
        <taxon>malvids</taxon>
        <taxon>Sapindales</taxon>
        <taxon>Sapindaceae</taxon>
        <taxon>Hippocastanoideae</taxon>
        <taxon>Acereae</taxon>
        <taxon>Acer</taxon>
    </lineage>
</organism>
<evidence type="ECO:0000256" key="1">
    <source>
        <dbReference type="ARBA" id="ARBA00001936"/>
    </source>
</evidence>
<evidence type="ECO:0008006" key="11">
    <source>
        <dbReference type="Google" id="ProtNLM"/>
    </source>
</evidence>
<dbReference type="InterPro" id="IPR005630">
    <property type="entry name" value="Terpene_synthase_metal-bd"/>
</dbReference>
<comment type="caution">
    <text evidence="9">The sequence shown here is derived from an EMBL/GenBank/DDBJ whole genome shotgun (WGS) entry which is preliminary data.</text>
</comment>
<dbReference type="Gene3D" id="1.50.10.130">
    <property type="entry name" value="Terpene synthase, N-terminal domain"/>
    <property type="match status" value="1"/>
</dbReference>